<dbReference type="InterPro" id="IPR019476">
    <property type="entry name" value="T4SS_TraD_DNA-bd"/>
</dbReference>
<dbReference type="PANTHER" id="PTHR30121:SF11">
    <property type="entry name" value="AAA+ ATPASE DOMAIN-CONTAINING PROTEIN"/>
    <property type="match status" value="1"/>
</dbReference>
<dbReference type="Pfam" id="PF10412">
    <property type="entry name" value="TrwB_AAD_bind"/>
    <property type="match status" value="1"/>
</dbReference>
<gene>
    <name evidence="3" type="ORF">A2W71_01520</name>
</gene>
<evidence type="ECO:0000313" key="4">
    <source>
        <dbReference type="Proteomes" id="UP000176216"/>
    </source>
</evidence>
<dbReference type="AlphaFoldDB" id="A0A1G2EHY6"/>
<dbReference type="EMBL" id="MHMJ01000026">
    <property type="protein sequence ID" value="OGZ25387.1"/>
    <property type="molecule type" value="Genomic_DNA"/>
</dbReference>
<sequence length="412" mass="46901">MNNDINFFAETTYRNIKRKFGIKIDDRRRHIYIIGKTGMGKTNLLQNMAAQDIMNGKGVGFVDPHGEAAEELLDFVPASRINDVIYVNPSDINYPIAFNIMEKVAPEYRHLVAGGLMGVFKKIWPDVWSARMEYILNNTIMALLEYPGSTLLGINRMLSDADFRKKVVDKVTDPMIKAFWVNEFAKYAQKYETEATAAIQNKVGQFISAPLIRNIIGQVQSNIDMRQIMDQGKILILNLSKGRIGEDNSKLLGALLITKLQLAAMTRVDIPEEKRKDFFLYVDEFQNFATESFVTILSEARKYRLDLILANQYITQMVEEVRDAVFGNVGTLISFRVGAEDADYLEKEFSPEFLAQNFVNLAKYDIYLKLMIDGLAGRPFSARTLPPFPKSKETNKEKIINVSREKCGTPRQ</sequence>
<evidence type="ECO:0000256" key="1">
    <source>
        <dbReference type="SAM" id="MobiDB-lite"/>
    </source>
</evidence>
<feature type="compositionally biased region" description="Basic and acidic residues" evidence="1">
    <location>
        <begin position="390"/>
        <end position="412"/>
    </location>
</feature>
<evidence type="ECO:0000313" key="3">
    <source>
        <dbReference type="EMBL" id="OGZ25387.1"/>
    </source>
</evidence>
<accession>A0A1G2EHY6</accession>
<feature type="region of interest" description="Disordered" evidence="1">
    <location>
        <begin position="386"/>
        <end position="412"/>
    </location>
</feature>
<comment type="caution">
    <text evidence="3">The sequence shown here is derived from an EMBL/GenBank/DDBJ whole genome shotgun (WGS) entry which is preliminary data.</text>
</comment>
<dbReference type="PANTHER" id="PTHR30121">
    <property type="entry name" value="UNCHARACTERIZED PROTEIN YJGR-RELATED"/>
    <property type="match status" value="1"/>
</dbReference>
<dbReference type="InterPro" id="IPR027417">
    <property type="entry name" value="P-loop_NTPase"/>
</dbReference>
<proteinExistence type="predicted"/>
<dbReference type="InterPro" id="IPR051162">
    <property type="entry name" value="T4SS_component"/>
</dbReference>
<dbReference type="Proteomes" id="UP000176216">
    <property type="component" value="Unassembled WGS sequence"/>
</dbReference>
<reference evidence="3 4" key="1">
    <citation type="journal article" date="2016" name="Nat. Commun.">
        <title>Thousands of microbial genomes shed light on interconnected biogeochemical processes in an aquifer system.</title>
        <authorList>
            <person name="Anantharaman K."/>
            <person name="Brown C.T."/>
            <person name="Hug L.A."/>
            <person name="Sharon I."/>
            <person name="Castelle C.J."/>
            <person name="Probst A.J."/>
            <person name="Thomas B.C."/>
            <person name="Singh A."/>
            <person name="Wilkins M.J."/>
            <person name="Karaoz U."/>
            <person name="Brodie E.L."/>
            <person name="Williams K.H."/>
            <person name="Hubbard S.S."/>
            <person name="Banfield J.F."/>
        </authorList>
    </citation>
    <scope>NUCLEOTIDE SEQUENCE [LARGE SCALE GENOMIC DNA]</scope>
</reference>
<feature type="non-terminal residue" evidence="3">
    <location>
        <position position="412"/>
    </location>
</feature>
<feature type="domain" description="Type IV secretion system coupling protein TraD DNA-binding" evidence="2">
    <location>
        <begin position="23"/>
        <end position="332"/>
    </location>
</feature>
<dbReference type="Gene3D" id="3.40.50.300">
    <property type="entry name" value="P-loop containing nucleotide triphosphate hydrolases"/>
    <property type="match status" value="2"/>
</dbReference>
<name>A0A1G2EHY6_9BACT</name>
<dbReference type="CDD" id="cd01127">
    <property type="entry name" value="TrwB_TraG_TraD_VirD4"/>
    <property type="match status" value="1"/>
</dbReference>
<dbReference type="SUPFAM" id="SSF52540">
    <property type="entry name" value="P-loop containing nucleoside triphosphate hydrolases"/>
    <property type="match status" value="1"/>
</dbReference>
<organism evidence="3 4">
    <name type="scientific">Candidatus Nealsonbacteria bacterium RIFCSPLOWO2_02_39_8</name>
    <dbReference type="NCBI Taxonomy" id="1801674"/>
    <lineage>
        <taxon>Bacteria</taxon>
        <taxon>Candidatus Nealsoniibacteriota</taxon>
    </lineage>
</organism>
<protein>
    <recommendedName>
        <fullName evidence="2">Type IV secretion system coupling protein TraD DNA-binding domain-containing protein</fullName>
    </recommendedName>
</protein>
<evidence type="ECO:0000259" key="2">
    <source>
        <dbReference type="Pfam" id="PF10412"/>
    </source>
</evidence>